<comment type="caution">
    <text evidence="1">The sequence shown here is derived from an EMBL/GenBank/DDBJ whole genome shotgun (WGS) entry which is preliminary data.</text>
</comment>
<keyword evidence="2" id="KW-1185">Reference proteome</keyword>
<dbReference type="GO" id="GO:0008104">
    <property type="term" value="P:intracellular protein localization"/>
    <property type="evidence" value="ECO:0007669"/>
    <property type="project" value="TreeGrafter"/>
</dbReference>
<reference evidence="1 2" key="1">
    <citation type="journal article" date="2015" name="Genome Biol. Evol.">
        <title>Comparative Genomics of a Bacterivorous Green Alga Reveals Evolutionary Causalities and Consequences of Phago-Mixotrophic Mode of Nutrition.</title>
        <authorList>
            <person name="Burns J.A."/>
            <person name="Paasch A."/>
            <person name="Narechania A."/>
            <person name="Kim E."/>
        </authorList>
    </citation>
    <scope>NUCLEOTIDE SEQUENCE [LARGE SCALE GENOMIC DNA]</scope>
    <source>
        <strain evidence="1 2">PLY_AMNH</strain>
    </source>
</reference>
<organism evidence="1 2">
    <name type="scientific">Cymbomonas tetramitiformis</name>
    <dbReference type="NCBI Taxonomy" id="36881"/>
    <lineage>
        <taxon>Eukaryota</taxon>
        <taxon>Viridiplantae</taxon>
        <taxon>Chlorophyta</taxon>
        <taxon>Pyramimonadophyceae</taxon>
        <taxon>Pyramimonadales</taxon>
        <taxon>Pyramimonadaceae</taxon>
        <taxon>Cymbomonas</taxon>
    </lineage>
</organism>
<dbReference type="InterPro" id="IPR001680">
    <property type="entry name" value="WD40_rpt"/>
</dbReference>
<proteinExistence type="predicted"/>
<dbReference type="EMBL" id="LGRX02022033">
    <property type="protein sequence ID" value="KAK3256012.1"/>
    <property type="molecule type" value="Genomic_DNA"/>
</dbReference>
<gene>
    <name evidence="1" type="ORF">CYMTET_34833</name>
</gene>
<dbReference type="InterPro" id="IPR050865">
    <property type="entry name" value="BEACH_Domain"/>
</dbReference>
<name>A0AAE0FA89_9CHLO</name>
<dbReference type="PANTHER" id="PTHR13743:SF112">
    <property type="entry name" value="BEACH DOMAIN-CONTAINING PROTEIN"/>
    <property type="match status" value="1"/>
</dbReference>
<dbReference type="InterPro" id="IPR015943">
    <property type="entry name" value="WD40/YVTN_repeat-like_dom_sf"/>
</dbReference>
<dbReference type="SUPFAM" id="SSF50978">
    <property type="entry name" value="WD40 repeat-like"/>
    <property type="match status" value="1"/>
</dbReference>
<accession>A0AAE0FA89</accession>
<sequence length="240" mass="24429">MYDGVAWSGGGHFRVDAVDAAPLRTDSLEVDGVAEREVDVLDAPKNVTVVGYDGGSGARLMQWDAPKNVTARYAAAGSSLWLLSAGWWDGSILATAVWPPASGPAVRCAVPGWGSSRAVATCLAAHTPSSTLVAGYRDGILAVFGLESKSGSSGEAPAGLALQFILAGHMETVQCVAVQPELDMVVSGSVDGQCLVHALSTGNLVCILPLAAHLGAALREGTALAVRHVAVASDGTIAVQ</sequence>
<dbReference type="GO" id="GO:0019901">
    <property type="term" value="F:protein kinase binding"/>
    <property type="evidence" value="ECO:0007669"/>
    <property type="project" value="TreeGrafter"/>
</dbReference>
<dbReference type="PANTHER" id="PTHR13743">
    <property type="entry name" value="BEIGE/BEACH-RELATED"/>
    <property type="match status" value="1"/>
</dbReference>
<evidence type="ECO:0000313" key="2">
    <source>
        <dbReference type="Proteomes" id="UP001190700"/>
    </source>
</evidence>
<dbReference type="GO" id="GO:0005829">
    <property type="term" value="C:cytosol"/>
    <property type="evidence" value="ECO:0007669"/>
    <property type="project" value="TreeGrafter"/>
</dbReference>
<dbReference type="Proteomes" id="UP001190700">
    <property type="component" value="Unassembled WGS sequence"/>
</dbReference>
<protein>
    <submittedName>
        <fullName evidence="1">Uncharacterized protein</fullName>
    </submittedName>
</protein>
<feature type="non-terminal residue" evidence="1">
    <location>
        <position position="240"/>
    </location>
</feature>
<dbReference type="GO" id="GO:0016020">
    <property type="term" value="C:membrane"/>
    <property type="evidence" value="ECO:0007669"/>
    <property type="project" value="TreeGrafter"/>
</dbReference>
<evidence type="ECO:0000313" key="1">
    <source>
        <dbReference type="EMBL" id="KAK3256012.1"/>
    </source>
</evidence>
<dbReference type="Gene3D" id="2.130.10.10">
    <property type="entry name" value="YVTN repeat-like/Quinoprotein amine dehydrogenase"/>
    <property type="match status" value="1"/>
</dbReference>
<dbReference type="InterPro" id="IPR036322">
    <property type="entry name" value="WD40_repeat_dom_sf"/>
</dbReference>
<dbReference type="Pfam" id="PF00400">
    <property type="entry name" value="WD40"/>
    <property type="match status" value="1"/>
</dbReference>
<dbReference type="AlphaFoldDB" id="A0AAE0FA89"/>